<name>A0A0H5B3H7_PREIN</name>
<dbReference type="GeneID" id="43389937"/>
<accession>A0A0H5B3H7</accession>
<dbReference type="EMBL" id="AP014926">
    <property type="protein sequence ID" value="BAR96696.1"/>
    <property type="molecule type" value="Genomic_DNA"/>
</dbReference>
<protein>
    <submittedName>
        <fullName evidence="2">Uncharacterized protein</fullName>
    </submittedName>
</protein>
<sequence>MKSWGYSEWYKNYKVEKDERRNDENVENNNRKDDETMYNNFIGGEIWYT</sequence>
<dbReference type="RefSeq" id="WP_014708658.1">
    <property type="nucleotide sequence ID" value="NZ_AP014598.1"/>
</dbReference>
<gene>
    <name evidence="1" type="ORF">PI172_1968</name>
    <name evidence="2" type="ORF">PIOMA14_II_0078</name>
</gene>
<evidence type="ECO:0000313" key="2">
    <source>
        <dbReference type="EMBL" id="BAU18583.1"/>
    </source>
</evidence>
<reference evidence="1 3" key="1">
    <citation type="submission" date="2015-07" db="EMBL/GenBank/DDBJ databases">
        <title>Complete genome sequence of Prevotella intermedia strain 17-2.</title>
        <authorList>
            <person name="Nambu T."/>
        </authorList>
    </citation>
    <scope>NUCLEOTIDE SEQUENCE [LARGE SCALE GENOMIC DNA]</scope>
    <source>
        <strain evidence="1 3">17-2</strain>
    </source>
</reference>
<evidence type="ECO:0000313" key="3">
    <source>
        <dbReference type="Proteomes" id="UP000067008"/>
    </source>
</evidence>
<dbReference type="AlphaFoldDB" id="A0A0H5B3H7"/>
<dbReference type="Proteomes" id="UP000217431">
    <property type="component" value="Chromosome II"/>
</dbReference>
<evidence type="ECO:0000313" key="1">
    <source>
        <dbReference type="EMBL" id="BAR96696.1"/>
    </source>
</evidence>
<organism evidence="2 4">
    <name type="scientific">Prevotella intermedia</name>
    <dbReference type="NCBI Taxonomy" id="28131"/>
    <lineage>
        <taxon>Bacteria</taxon>
        <taxon>Pseudomonadati</taxon>
        <taxon>Bacteroidota</taxon>
        <taxon>Bacteroidia</taxon>
        <taxon>Bacteroidales</taxon>
        <taxon>Prevotellaceae</taxon>
        <taxon>Prevotella</taxon>
    </lineage>
</organism>
<dbReference type="Proteomes" id="UP000067008">
    <property type="component" value="Chromosome 1"/>
</dbReference>
<dbReference type="PATRIC" id="fig|28131.4.peg.36"/>
<dbReference type="EMBL" id="AP014598">
    <property type="protein sequence ID" value="BAU18583.1"/>
    <property type="molecule type" value="Genomic_DNA"/>
</dbReference>
<evidence type="ECO:0000313" key="4">
    <source>
        <dbReference type="Proteomes" id="UP000217431"/>
    </source>
</evidence>
<reference evidence="2 4" key="2">
    <citation type="journal article" date="2016" name="DNA Res.">
        <title>The complete genome sequencing of Prevotella intermedia strain OMA14 and a subsequent fine-scale, intra-species genomic comparison reveal an unusual amplification of conjugative and mobile transposons and identify a novel Prevotella-lineage-specific repeat.</title>
        <authorList>
            <person name="Naito M."/>
            <person name="Ogura Y."/>
            <person name="Itoh T."/>
            <person name="Shoji M."/>
            <person name="Okamoto M."/>
            <person name="Hayashi T."/>
            <person name="Nakayama K."/>
        </authorList>
    </citation>
    <scope>NUCLEOTIDE SEQUENCE [LARGE SCALE GENOMIC DNA]</scope>
    <source>
        <strain evidence="2 4">OMA14</strain>
    </source>
</reference>
<proteinExistence type="predicted"/>